<reference evidence="3 4" key="1">
    <citation type="submission" date="2022-12" db="EMBL/GenBank/DDBJ databases">
        <title>Chitinophagaceae gen. sp. nov., a new member of the family Chitinophagaceae, isolated from soil in a chemical factory.</title>
        <authorList>
            <person name="Ke Z."/>
        </authorList>
    </citation>
    <scope>NUCLEOTIDE SEQUENCE [LARGE SCALE GENOMIC DNA]</scope>
    <source>
        <strain evidence="3 4">LY-5</strain>
    </source>
</reference>
<sequence>MNTFNLKRWRTIVSCLLLLFCSSARIMAQNCSINAGAAQAICVGSPFTLSGAIGGPFNSSTVTWSVVSQPAGANVVITTPKSLNTTAGISTVTGTYVFRLSGTCGDNIPASNNVTIVVNPVPAVPSQSGSTTYSCYTGGPVSLIGSAVPAGSTARWQINSGLSGVFSTPNATSTTFTPTIPPYQCAAYFPVEIAYVITNASGCSQSSVKTYYFYPQYTFFAVADPVVACGTQTLLKGSCAGNGTGLWTVISRPSGAPVPVIANTGAAQTVASNLVPGNYVFNYAVTGTCGNNNANVSVTVASGTTVTRADAGKDQHHCTMPGTISLTGNSPAANESVTWSLLSGGTTVNIANPSKSNTTVTGLTSAGAPYSFLYQVSTPGGCFTKDTVIVFEEPKLSFSSFSGSTCDASFLPYSTHQLGVNPMMAIFGNYSYNQLDSVTVNITYISGPSATIINQMGFKTSGYPYTVFGTDNGYFVDDTLALGMTSTKKYGPGSLYPYAPPALDAHTYNMLYSGSFSAVGTYRMKVSYTTRCSTYVSDLTFNRGVTLSVNAGSDVYLNCGATTATLAGNIMDDFATWQTVSMPAGATDPVNTSNFNKRFANLTGLINGTYIFRYSNNAGTNCVQRSDDVKIIVSSNPPATPNAGADRTACAGSLTLSGSAVPTNALAQWSVISPAGAAVSFSDATLSTPVVSGLLPNTTYTFRYRLTNGCGTSYDDVIITTNSSTGPSKPAISITGGDCSAQSLSAFPGTVSQTVTHPALTGTNSGNLSVVAVPASALTGWTQTASTTTTKTVQLNLSSSAAVSFIWCESGSACATQTMCDTVTKYFLLNTTSISAGNNQTICDISSFPYTITLTGTATPITKNWSLVYSSNGLGVNLGSAASNITSAVLPASGTYRFKYELIGPDPVCQTMVSYVTIIASEAGSFAYAGEDMNVCNNSGTFNLAATPLTSGTGRWTVEQVVSGSAPSISNSSSATSSVTFSQSGQVVLRWSSYGSNPVCGMSSSDLVTVTYIAPANAGNDISLCNNTSANLSAVNPSPGTGTWMQVSGPNTATIANPANPNSLISNLVNGNYIFRWQVQNGAACITNDDVIISIKNMAEAADAGNDFTFCNGSTNRTIVLNARTPSAGITGSWSLYNRPSGAAAGTFTNGNSPAAVYNNASVTGKYVFAWTITNGTCSSTDFVEVELNNTSCINISGTVFNDENANTIIDGAETGTTAGTNLFVYMVNNRGVIIDSAKVAGNGTYTLNAVPNNSYTLYLSRLIYSIGTSPAIDTDLPGDWINTGENNSGNNTGLGDGSPDGMLLIMINGSSFSNANFGIVRSSVLPVSLTVFSVYKQQAHAKLTWTTATENGNKGFEIERRNHADWSVIGFVTSKAPNGISNTAINYDFIDRDPNAGINQYRIKQIDENGKISYSHIRALNFESQSAISVFPNPGSGKFTIQGLTGNENIKIYNASGQIVWTGNNKNTVLKINLEHLSNGVYKLEVSDGEQQRIYKIIIAR</sequence>
<dbReference type="PANTHER" id="PTHR46182">
    <property type="entry name" value="FI19480P1"/>
    <property type="match status" value="1"/>
</dbReference>
<feature type="domain" description="Secretion system C-terminal sorting" evidence="2">
    <location>
        <begin position="1431"/>
        <end position="1500"/>
    </location>
</feature>
<dbReference type="EMBL" id="JAQGEF010000008">
    <property type="protein sequence ID" value="MDA3614899.1"/>
    <property type="molecule type" value="Genomic_DNA"/>
</dbReference>
<organism evidence="3 4">
    <name type="scientific">Polluticaenibacter yanchengensis</name>
    <dbReference type="NCBI Taxonomy" id="3014562"/>
    <lineage>
        <taxon>Bacteria</taxon>
        <taxon>Pseudomonadati</taxon>
        <taxon>Bacteroidota</taxon>
        <taxon>Chitinophagia</taxon>
        <taxon>Chitinophagales</taxon>
        <taxon>Chitinophagaceae</taxon>
        <taxon>Polluticaenibacter</taxon>
    </lineage>
</organism>
<dbReference type="Pfam" id="PF18962">
    <property type="entry name" value="Por_Secre_tail"/>
    <property type="match status" value="1"/>
</dbReference>
<dbReference type="InterPro" id="IPR013783">
    <property type="entry name" value="Ig-like_fold"/>
</dbReference>
<evidence type="ECO:0000313" key="4">
    <source>
        <dbReference type="Proteomes" id="UP001210231"/>
    </source>
</evidence>
<gene>
    <name evidence="3" type="ORF">O3P16_08775</name>
</gene>
<dbReference type="PANTHER" id="PTHR46182:SF2">
    <property type="entry name" value="FI19480P1"/>
    <property type="match status" value="1"/>
</dbReference>
<accession>A0ABT4UJ86</accession>
<keyword evidence="1" id="KW-0732">Signal</keyword>
<evidence type="ECO:0000313" key="3">
    <source>
        <dbReference type="EMBL" id="MDA3614899.1"/>
    </source>
</evidence>
<name>A0ABT4UJ86_9BACT</name>
<dbReference type="Gene3D" id="2.60.40.10">
    <property type="entry name" value="Immunoglobulins"/>
    <property type="match status" value="8"/>
</dbReference>
<feature type="signal peptide" evidence="1">
    <location>
        <begin position="1"/>
        <end position="28"/>
    </location>
</feature>
<feature type="chain" id="PRO_5045570357" evidence="1">
    <location>
        <begin position="29"/>
        <end position="1502"/>
    </location>
</feature>
<proteinExistence type="predicted"/>
<dbReference type="Proteomes" id="UP001210231">
    <property type="component" value="Unassembled WGS sequence"/>
</dbReference>
<comment type="caution">
    <text evidence="3">The sequence shown here is derived from an EMBL/GenBank/DDBJ whole genome shotgun (WGS) entry which is preliminary data.</text>
</comment>
<dbReference type="InterPro" id="IPR029865">
    <property type="entry name" value="KIAA0319-like"/>
</dbReference>
<keyword evidence="4" id="KW-1185">Reference proteome</keyword>
<dbReference type="RefSeq" id="WP_407031223.1">
    <property type="nucleotide sequence ID" value="NZ_JAQGEF010000008.1"/>
</dbReference>
<evidence type="ECO:0000256" key="1">
    <source>
        <dbReference type="SAM" id="SignalP"/>
    </source>
</evidence>
<dbReference type="InterPro" id="IPR026444">
    <property type="entry name" value="Secre_tail"/>
</dbReference>
<protein>
    <submittedName>
        <fullName evidence="3">T9SS type A sorting domain-containing protein</fullName>
    </submittedName>
</protein>
<evidence type="ECO:0000259" key="2">
    <source>
        <dbReference type="Pfam" id="PF18962"/>
    </source>
</evidence>
<dbReference type="NCBIfam" id="TIGR04183">
    <property type="entry name" value="Por_Secre_tail"/>
    <property type="match status" value="1"/>
</dbReference>